<sequence>KQKGKEPEISDNLAIATSSRSSKRPKNKNNSNEILQINNIEARQQWLEQEKQAIELLRQKVALEKELSELRNRENIDE</sequence>
<evidence type="ECO:0000313" key="3">
    <source>
        <dbReference type="Proteomes" id="UP001153678"/>
    </source>
</evidence>
<dbReference type="Proteomes" id="UP001153678">
    <property type="component" value="Unassembled WGS sequence"/>
</dbReference>
<gene>
    <name evidence="2" type="ORF">FWILDA_LOCUS19123</name>
</gene>
<feature type="region of interest" description="Disordered" evidence="1">
    <location>
        <begin position="1"/>
        <end position="32"/>
    </location>
</feature>
<evidence type="ECO:0000256" key="1">
    <source>
        <dbReference type="SAM" id="MobiDB-lite"/>
    </source>
</evidence>
<dbReference type="AlphaFoldDB" id="A0A9W4TDH2"/>
<proteinExistence type="predicted"/>
<comment type="caution">
    <text evidence="2">The sequence shown here is derived from an EMBL/GenBank/DDBJ whole genome shotgun (WGS) entry which is preliminary data.</text>
</comment>
<organism evidence="2 3">
    <name type="scientific">Funneliformis geosporum</name>
    <dbReference type="NCBI Taxonomy" id="1117311"/>
    <lineage>
        <taxon>Eukaryota</taxon>
        <taxon>Fungi</taxon>
        <taxon>Fungi incertae sedis</taxon>
        <taxon>Mucoromycota</taxon>
        <taxon>Glomeromycotina</taxon>
        <taxon>Glomeromycetes</taxon>
        <taxon>Glomerales</taxon>
        <taxon>Glomeraceae</taxon>
        <taxon>Funneliformis</taxon>
    </lineage>
</organism>
<keyword evidence="3" id="KW-1185">Reference proteome</keyword>
<name>A0A9W4TDH2_9GLOM</name>
<reference evidence="2" key="1">
    <citation type="submission" date="2022-08" db="EMBL/GenBank/DDBJ databases">
        <authorList>
            <person name="Kallberg Y."/>
            <person name="Tangrot J."/>
            <person name="Rosling A."/>
        </authorList>
    </citation>
    <scope>NUCLEOTIDE SEQUENCE</scope>
    <source>
        <strain evidence="2">Wild A</strain>
    </source>
</reference>
<evidence type="ECO:0000313" key="2">
    <source>
        <dbReference type="EMBL" id="CAI2199537.1"/>
    </source>
</evidence>
<feature type="non-terminal residue" evidence="2">
    <location>
        <position position="1"/>
    </location>
</feature>
<protein>
    <submittedName>
        <fullName evidence="2">17914_t:CDS:1</fullName>
    </submittedName>
</protein>
<accession>A0A9W4TDH2</accession>
<dbReference type="EMBL" id="CAMKVN010021623">
    <property type="protein sequence ID" value="CAI2199537.1"/>
    <property type="molecule type" value="Genomic_DNA"/>
</dbReference>